<dbReference type="GO" id="GO:0000981">
    <property type="term" value="F:DNA-binding transcription factor activity, RNA polymerase II-specific"/>
    <property type="evidence" value="ECO:0007669"/>
    <property type="project" value="InterPro"/>
</dbReference>
<sequence>MDGPSKAGANGTEYKTRRPHTKSRYGCTKCKERRIKCDEATPQCSSVFATQSLLALPSYGRARSSSHSSQYDLPLRSEVVQTLAPAEFELLKHYLEHTSKDLTVDADDQYTLQVGIPNLAIQSKPLMKSVLALAAVCKCSDIINKPHGPQIGTDDSGQVVELLSLANQYHMESLREIQATLPEAKQFDNVLANAAMMGMYGSASHNTRIWLAKTATFADQRLGDFVPKLPQWISLFRAVHMAYVGLLNNRLGAADMGRSPARSPVSPSASGSMQYEYNVSSRGENQLAFGQRRGAPADHPLYPILAATVGSAMVKLHDKAREIAIVQESSPLTAFYEFGPPSPSSNPDLQACYSALSILNDIIADTFRAGDSTPVSHANLALDVDIEPMGQLSEVSPWLRRYTASITSMVPSRLPRRTIMAFIHKAPTRYLRLVEEAISIVQTEPPPTTDEMDGVWGIPPPPPLASQPSMAHQLAMEIFAHWLVLVILLDNVWWIGGIGSWELGRVVASRNDVRWRACLWNKEEDWWPESMFEVSRQFEKHKKPSM</sequence>
<dbReference type="InterPro" id="IPR052400">
    <property type="entry name" value="Zn2-C6_fungal_TF"/>
</dbReference>
<dbReference type="Proteomes" id="UP001174691">
    <property type="component" value="Unassembled WGS sequence"/>
</dbReference>
<dbReference type="SUPFAM" id="SSF57701">
    <property type="entry name" value="Zn2/Cys6 DNA-binding domain"/>
    <property type="match status" value="1"/>
</dbReference>
<keyword evidence="4" id="KW-1185">Reference proteome</keyword>
<dbReference type="CDD" id="cd00067">
    <property type="entry name" value="GAL4"/>
    <property type="match status" value="1"/>
</dbReference>
<dbReference type="EMBL" id="JANBVN010000015">
    <property type="protein sequence ID" value="KAJ9162065.1"/>
    <property type="molecule type" value="Genomic_DNA"/>
</dbReference>
<dbReference type="Pfam" id="PF11951">
    <property type="entry name" value="Fungal_trans_2"/>
    <property type="match status" value="1"/>
</dbReference>
<reference evidence="3" key="1">
    <citation type="submission" date="2022-07" db="EMBL/GenBank/DDBJ databases">
        <title>Fungi with potential for degradation of polypropylene.</title>
        <authorList>
            <person name="Gostincar C."/>
        </authorList>
    </citation>
    <scope>NUCLEOTIDE SEQUENCE</scope>
    <source>
        <strain evidence="3">EXF-13287</strain>
    </source>
</reference>
<dbReference type="PANTHER" id="PTHR47657:SF14">
    <property type="entry name" value="ZN(2)-C6 FUNGAL-TYPE DOMAIN-CONTAINING PROTEIN"/>
    <property type="match status" value="1"/>
</dbReference>
<dbReference type="PANTHER" id="PTHR47657">
    <property type="entry name" value="STEROL REGULATORY ELEMENT-BINDING PROTEIN ECM22"/>
    <property type="match status" value="1"/>
</dbReference>
<comment type="caution">
    <text evidence="3">The sequence shown here is derived from an EMBL/GenBank/DDBJ whole genome shotgun (WGS) entry which is preliminary data.</text>
</comment>
<keyword evidence="1" id="KW-0539">Nucleus</keyword>
<evidence type="ECO:0000256" key="2">
    <source>
        <dbReference type="SAM" id="MobiDB-lite"/>
    </source>
</evidence>
<evidence type="ECO:0000313" key="3">
    <source>
        <dbReference type="EMBL" id="KAJ9162065.1"/>
    </source>
</evidence>
<gene>
    <name evidence="3" type="ORF">NKR19_g1620</name>
</gene>
<dbReference type="AlphaFoldDB" id="A0AA38VZV0"/>
<organism evidence="3 4">
    <name type="scientific">Coniochaeta hoffmannii</name>
    <dbReference type="NCBI Taxonomy" id="91930"/>
    <lineage>
        <taxon>Eukaryota</taxon>
        <taxon>Fungi</taxon>
        <taxon>Dikarya</taxon>
        <taxon>Ascomycota</taxon>
        <taxon>Pezizomycotina</taxon>
        <taxon>Sordariomycetes</taxon>
        <taxon>Sordariomycetidae</taxon>
        <taxon>Coniochaetales</taxon>
        <taxon>Coniochaetaceae</taxon>
        <taxon>Coniochaeta</taxon>
    </lineage>
</organism>
<dbReference type="InterPro" id="IPR021858">
    <property type="entry name" value="Fun_TF"/>
</dbReference>
<dbReference type="InterPro" id="IPR001138">
    <property type="entry name" value="Zn2Cys6_DnaBD"/>
</dbReference>
<evidence type="ECO:0000313" key="4">
    <source>
        <dbReference type="Proteomes" id="UP001174691"/>
    </source>
</evidence>
<name>A0AA38VZV0_9PEZI</name>
<dbReference type="InterPro" id="IPR036864">
    <property type="entry name" value="Zn2-C6_fun-type_DNA-bd_sf"/>
</dbReference>
<feature type="region of interest" description="Disordered" evidence="2">
    <location>
        <begin position="1"/>
        <end position="23"/>
    </location>
</feature>
<proteinExistence type="predicted"/>
<protein>
    <submittedName>
        <fullName evidence="3">C6 transcription factor</fullName>
    </submittedName>
</protein>
<accession>A0AA38VZV0</accession>
<evidence type="ECO:0000256" key="1">
    <source>
        <dbReference type="ARBA" id="ARBA00023242"/>
    </source>
</evidence>
<dbReference type="GO" id="GO:0008270">
    <property type="term" value="F:zinc ion binding"/>
    <property type="evidence" value="ECO:0007669"/>
    <property type="project" value="InterPro"/>
</dbReference>